<dbReference type="Pfam" id="PF06252">
    <property type="entry name" value="GemA"/>
    <property type="match status" value="1"/>
</dbReference>
<dbReference type="RefSeq" id="WP_331703611.1">
    <property type="nucleotide sequence ID" value="NZ_JAZHBO010000001.1"/>
</dbReference>
<organism evidence="1 2">
    <name type="scientific">Aquilutibacter rugosus</name>
    <dbReference type="NCBI Taxonomy" id="3115820"/>
    <lineage>
        <taxon>Bacteria</taxon>
        <taxon>Pseudomonadati</taxon>
        <taxon>Pseudomonadota</taxon>
        <taxon>Gammaproteobacteria</taxon>
        <taxon>Lysobacterales</taxon>
        <taxon>Lysobacteraceae</taxon>
        <taxon>Aquilutibacter</taxon>
    </lineage>
</organism>
<accession>A0ABU7UY27</accession>
<keyword evidence="2" id="KW-1185">Reference proteome</keyword>
<evidence type="ECO:0000313" key="2">
    <source>
        <dbReference type="Proteomes" id="UP001356170"/>
    </source>
</evidence>
<evidence type="ECO:0000313" key="1">
    <source>
        <dbReference type="EMBL" id="MEF2154671.1"/>
    </source>
</evidence>
<sequence length="129" mass="14949">MAKSQLGLDEDTYRCLLRRVTGLDSSAKMSTAQRNDVIAELVRLGFKDRDRKDGRRVFKGEPKNSKRDDVMSKIRALLTDAGREWAYAHSMAKHMFKSDRLEWLSPEQLHKLMVALQVDANRRKRSQSQ</sequence>
<comment type="caution">
    <text evidence="1">The sequence shown here is derived from an EMBL/GenBank/DDBJ whole genome shotgun (WGS) entry which is preliminary data.</text>
</comment>
<gene>
    <name evidence="1" type="ORF">V3390_00215</name>
</gene>
<reference evidence="1 2" key="1">
    <citation type="submission" date="2024-01" db="EMBL/GenBank/DDBJ databases">
        <title>Novel species of the genus Luteimonas isolated from rivers.</title>
        <authorList>
            <person name="Lu H."/>
        </authorList>
    </citation>
    <scope>NUCLEOTIDE SEQUENCE [LARGE SCALE GENOMIC DNA]</scope>
    <source>
        <strain evidence="1 2">FXH3W</strain>
    </source>
</reference>
<proteinExistence type="predicted"/>
<protein>
    <submittedName>
        <fullName evidence="1">Regulatory protein GemA</fullName>
    </submittedName>
</protein>
<name>A0ABU7UY27_9GAMM</name>
<dbReference type="InterPro" id="IPR009363">
    <property type="entry name" value="Phage_Mu_Gp16"/>
</dbReference>
<dbReference type="Proteomes" id="UP001356170">
    <property type="component" value="Unassembled WGS sequence"/>
</dbReference>
<dbReference type="EMBL" id="JAZHBO010000001">
    <property type="protein sequence ID" value="MEF2154671.1"/>
    <property type="molecule type" value="Genomic_DNA"/>
</dbReference>